<evidence type="ECO:0000313" key="2">
    <source>
        <dbReference type="Proteomes" id="UP001302274"/>
    </source>
</evidence>
<proteinExistence type="predicted"/>
<dbReference type="Proteomes" id="UP001302274">
    <property type="component" value="Unassembled WGS sequence"/>
</dbReference>
<dbReference type="EMBL" id="JAYGJQ010000002">
    <property type="protein sequence ID" value="MEA9357953.1"/>
    <property type="molecule type" value="Genomic_DNA"/>
</dbReference>
<keyword evidence="2" id="KW-1185">Reference proteome</keyword>
<comment type="caution">
    <text evidence="1">The sequence shown here is derived from an EMBL/GenBank/DDBJ whole genome shotgun (WGS) entry which is preliminary data.</text>
</comment>
<name>A0ABU5W008_9BACT</name>
<reference evidence="1 2" key="1">
    <citation type="submission" date="2023-11" db="EMBL/GenBank/DDBJ databases">
        <title>A Novel Polar Bacteriovorax (B. antarcticus) Isolated from the Biocrust in Antarctica.</title>
        <authorList>
            <person name="Mun W."/>
            <person name="Choi S.Y."/>
            <person name="Mitchell R.J."/>
        </authorList>
    </citation>
    <scope>NUCLEOTIDE SEQUENCE [LARGE SCALE GENOMIC DNA]</scope>
    <source>
        <strain evidence="1 2">PP10</strain>
    </source>
</reference>
<protein>
    <submittedName>
        <fullName evidence="1">Uncharacterized protein</fullName>
    </submittedName>
</protein>
<sequence>MKKGKKDRKIIQKVRIKNRDNELEMKEHLHAILDKKIIDKKAK</sequence>
<evidence type="ECO:0000313" key="1">
    <source>
        <dbReference type="EMBL" id="MEA9357953.1"/>
    </source>
</evidence>
<dbReference type="RefSeq" id="WP_323578151.1">
    <property type="nucleotide sequence ID" value="NZ_JAYGJQ010000002.1"/>
</dbReference>
<accession>A0ABU5W008</accession>
<gene>
    <name evidence="1" type="ORF">SHI21_17105</name>
</gene>
<organism evidence="1 2">
    <name type="scientific">Bacteriovorax antarcticus</name>
    <dbReference type="NCBI Taxonomy" id="3088717"/>
    <lineage>
        <taxon>Bacteria</taxon>
        <taxon>Pseudomonadati</taxon>
        <taxon>Bdellovibrionota</taxon>
        <taxon>Bacteriovoracia</taxon>
        <taxon>Bacteriovoracales</taxon>
        <taxon>Bacteriovoracaceae</taxon>
        <taxon>Bacteriovorax</taxon>
    </lineage>
</organism>